<dbReference type="InterPro" id="IPR013216">
    <property type="entry name" value="Methyltransf_11"/>
</dbReference>
<gene>
    <name evidence="2" type="ORF">E0L93_00230</name>
</gene>
<dbReference type="Gene3D" id="3.40.50.150">
    <property type="entry name" value="Vaccinia Virus protein VP39"/>
    <property type="match status" value="1"/>
</dbReference>
<dbReference type="Proteomes" id="UP000295244">
    <property type="component" value="Unassembled WGS sequence"/>
</dbReference>
<dbReference type="SUPFAM" id="SSF53335">
    <property type="entry name" value="S-adenosyl-L-methionine-dependent methyltransferases"/>
    <property type="match status" value="1"/>
</dbReference>
<sequence>MNAIQRPRNLPPENAEAAYNRLMSYRFARRYIEGRDVANIVRDYPAYGVRLLAESASSVAVLSSVPESQELVSNVFSAPDTSYEAVDLPGIPHRGGSFDAVLAFEVIEHLEAPEEFVSEAKRVLKQDGVFLTSTPDKQTHSNARNHRDLEHKGEMYVPELRELLERHFDHVRIYRLGAVAGGIVYGDAGASLEIESADFHAGEVSAGLTPPATLFTLAVCSDSEIPDTGSPRLLLDRSRLIFDECDGHREDVHLLRAEIEHMQQTEVQAFREALILAASENILDEVLRRLNLTEKSYAGRMVKLLYRTWRATGPVRRGASRILGKLRQRADGD</sequence>
<evidence type="ECO:0000259" key="1">
    <source>
        <dbReference type="Pfam" id="PF08241"/>
    </source>
</evidence>
<dbReference type="AlphaFoldDB" id="A0A4R1BSC1"/>
<keyword evidence="2" id="KW-0808">Transferase</keyword>
<dbReference type="GO" id="GO:0008757">
    <property type="term" value="F:S-adenosylmethionine-dependent methyltransferase activity"/>
    <property type="evidence" value="ECO:0007669"/>
    <property type="project" value="InterPro"/>
</dbReference>
<keyword evidence="2" id="KW-0489">Methyltransferase</keyword>
<evidence type="ECO:0000313" key="3">
    <source>
        <dbReference type="Proteomes" id="UP000295244"/>
    </source>
</evidence>
<feature type="domain" description="Methyltransferase type 11" evidence="1">
    <location>
        <begin position="50"/>
        <end position="131"/>
    </location>
</feature>
<dbReference type="GO" id="GO:0032259">
    <property type="term" value="P:methylation"/>
    <property type="evidence" value="ECO:0007669"/>
    <property type="project" value="UniProtKB-KW"/>
</dbReference>
<protein>
    <submittedName>
        <fullName evidence="2">SAM-dependent methyltransferase</fullName>
    </submittedName>
</protein>
<reference evidence="2 3" key="1">
    <citation type="submission" date="2019-03" db="EMBL/GenBank/DDBJ databases">
        <title>Whole genome sequence of a novel Rubrobacter taiwanensis strain, isolated from Yellowstone National Park.</title>
        <authorList>
            <person name="Freed S."/>
            <person name="Ramaley R.F."/>
            <person name="Kyndt J.A."/>
        </authorList>
    </citation>
    <scope>NUCLEOTIDE SEQUENCE [LARGE SCALE GENOMIC DNA]</scope>
    <source>
        <strain evidence="2 3">Yellowstone</strain>
    </source>
</reference>
<organism evidence="2 3">
    <name type="scientific">Rubrobacter taiwanensis</name>
    <dbReference type="NCBI Taxonomy" id="185139"/>
    <lineage>
        <taxon>Bacteria</taxon>
        <taxon>Bacillati</taxon>
        <taxon>Actinomycetota</taxon>
        <taxon>Rubrobacteria</taxon>
        <taxon>Rubrobacterales</taxon>
        <taxon>Rubrobacteraceae</taxon>
        <taxon>Rubrobacter</taxon>
    </lineage>
</organism>
<accession>A0A4R1BSC1</accession>
<comment type="caution">
    <text evidence="2">The sequence shown here is derived from an EMBL/GenBank/DDBJ whole genome shotgun (WGS) entry which is preliminary data.</text>
</comment>
<dbReference type="InterPro" id="IPR029063">
    <property type="entry name" value="SAM-dependent_MTases_sf"/>
</dbReference>
<dbReference type="OrthoDB" id="9810247at2"/>
<dbReference type="EMBL" id="SKBU01000001">
    <property type="protein sequence ID" value="TCJ20694.1"/>
    <property type="molecule type" value="Genomic_DNA"/>
</dbReference>
<dbReference type="RefSeq" id="WP_132687097.1">
    <property type="nucleotide sequence ID" value="NZ_SKBU01000001.1"/>
</dbReference>
<proteinExistence type="predicted"/>
<evidence type="ECO:0000313" key="2">
    <source>
        <dbReference type="EMBL" id="TCJ20694.1"/>
    </source>
</evidence>
<dbReference type="Pfam" id="PF08241">
    <property type="entry name" value="Methyltransf_11"/>
    <property type="match status" value="1"/>
</dbReference>
<keyword evidence="3" id="KW-1185">Reference proteome</keyword>
<name>A0A4R1BSC1_9ACTN</name>